<dbReference type="EMBL" id="AP018930">
    <property type="protein sequence ID" value="BBG28136.1"/>
    <property type="molecule type" value="Genomic_DNA"/>
</dbReference>
<dbReference type="Pfam" id="PF00571">
    <property type="entry name" value="CBS"/>
    <property type="match status" value="4"/>
</dbReference>
<organism evidence="4 6">
    <name type="scientific">Sulfuracidifex tepidarius</name>
    <dbReference type="NCBI Taxonomy" id="1294262"/>
    <lineage>
        <taxon>Archaea</taxon>
        <taxon>Thermoproteota</taxon>
        <taxon>Thermoprotei</taxon>
        <taxon>Sulfolobales</taxon>
        <taxon>Sulfolobaceae</taxon>
        <taxon>Sulfuracidifex</taxon>
    </lineage>
</organism>
<dbReference type="CDD" id="cd02205">
    <property type="entry name" value="CBS_pair_SF"/>
    <property type="match status" value="3"/>
</dbReference>
<name>A0A510DYN2_9CREN</name>
<evidence type="ECO:0000256" key="2">
    <source>
        <dbReference type="PROSITE-ProRule" id="PRU00703"/>
    </source>
</evidence>
<dbReference type="EMBL" id="AP018929">
    <property type="protein sequence ID" value="BBG25342.1"/>
    <property type="molecule type" value="Genomic_DNA"/>
</dbReference>
<keyword evidence="1 2" id="KW-0129">CBS domain</keyword>
<dbReference type="KEGG" id="step:IC006_2677"/>
<dbReference type="STRING" id="1294262.GCA_001316085_02603"/>
<sequence>MFYMGLIREPITVRPHDSLLQTLKIMVMDYVPKAVVADERGIPLGTVTQKDILKFIYYHGEKRSFSSIKVSEFMEKDFIAVNEGVDYLEAAHIFESKKVPMLVITSQEGKVIGMIIKSDLSGFYASKIKGLHKVKDFMIKDPICLNVKDSVYDSFRLMVEKGLGRIPLTNDDGKLEGIVTTTDMLFISPFLKAKSDVKVEDIMNPDPFVVYEEEDLSSAAKLMANRKIKSVPVINDSGRPIGLITTSDVVRALTSDSVREYLFEIKMYTTSF</sequence>
<dbReference type="AlphaFoldDB" id="A0A510DYN2"/>
<dbReference type="PANTHER" id="PTHR43080:SF2">
    <property type="entry name" value="CBS DOMAIN-CONTAINING PROTEIN"/>
    <property type="match status" value="1"/>
</dbReference>
<feature type="domain" description="CBS" evidence="3">
    <location>
        <begin position="138"/>
        <end position="197"/>
    </location>
</feature>
<evidence type="ECO:0000313" key="5">
    <source>
        <dbReference type="EMBL" id="BBG28136.1"/>
    </source>
</evidence>
<dbReference type="Proteomes" id="UP000322983">
    <property type="component" value="Chromosome"/>
</dbReference>
<dbReference type="InterPro" id="IPR046342">
    <property type="entry name" value="CBS_dom_sf"/>
</dbReference>
<feature type="domain" description="CBS" evidence="3">
    <location>
        <begin position="6"/>
        <end position="63"/>
    </location>
</feature>
<dbReference type="Proteomes" id="UP000325030">
    <property type="component" value="Chromosome"/>
</dbReference>
<evidence type="ECO:0000313" key="7">
    <source>
        <dbReference type="Proteomes" id="UP000325030"/>
    </source>
</evidence>
<dbReference type="PROSITE" id="PS51371">
    <property type="entry name" value="CBS"/>
    <property type="match status" value="4"/>
</dbReference>
<dbReference type="InterPro" id="IPR000644">
    <property type="entry name" value="CBS_dom"/>
</dbReference>
<dbReference type="InterPro" id="IPR051257">
    <property type="entry name" value="Diverse_CBS-Domain"/>
</dbReference>
<dbReference type="Gene3D" id="3.10.580.10">
    <property type="entry name" value="CBS-domain"/>
    <property type="match status" value="2"/>
</dbReference>
<protein>
    <submittedName>
        <fullName evidence="4">Inosine-5'-monophosphate dehydrogenase</fullName>
    </submittedName>
</protein>
<evidence type="ECO:0000313" key="4">
    <source>
        <dbReference type="EMBL" id="BBG25342.1"/>
    </source>
</evidence>
<accession>A0A510DYN2</accession>
<dbReference type="SUPFAM" id="SSF54631">
    <property type="entry name" value="CBS-domain pair"/>
    <property type="match status" value="2"/>
</dbReference>
<reference evidence="7" key="1">
    <citation type="submission" date="2018-09" db="EMBL/GenBank/DDBJ databases">
        <title>Complete Genome Sequencing of Sulfolobus sp. JCM 16834.</title>
        <authorList>
            <person name="Kato S."/>
            <person name="Itoh T."/>
            <person name="Ohkuma M."/>
        </authorList>
    </citation>
    <scope>NUCLEOTIDE SEQUENCE [LARGE SCALE GENOMIC DNA]</scope>
    <source>
        <strain evidence="7">IC-007</strain>
    </source>
</reference>
<evidence type="ECO:0000259" key="3">
    <source>
        <dbReference type="PROSITE" id="PS51371"/>
    </source>
</evidence>
<accession>A0A510E6M7</accession>
<evidence type="ECO:0000313" key="6">
    <source>
        <dbReference type="Proteomes" id="UP000322983"/>
    </source>
</evidence>
<feature type="domain" description="CBS" evidence="3">
    <location>
        <begin position="203"/>
        <end position="260"/>
    </location>
</feature>
<reference evidence="4 6" key="2">
    <citation type="journal article" date="2020" name="Int. J. Syst. Evol. Microbiol.">
        <title>Sulfuracidifex tepidarius gen. nov., sp. nov. and transfer of Sulfolobus metallicus Huber and Stetter 1992 to the genus Sulfuracidifex as Sulfuracidifex metallicus comb. nov.</title>
        <authorList>
            <person name="Itoh T."/>
            <person name="Miura T."/>
            <person name="Sakai H.D."/>
            <person name="Kato S."/>
            <person name="Ohkuma M."/>
            <person name="Takashina T."/>
        </authorList>
    </citation>
    <scope>NUCLEOTIDE SEQUENCE [LARGE SCALE GENOMIC DNA]</scope>
    <source>
        <strain evidence="4 6">IC-006</strain>
        <strain evidence="5">IC-007</strain>
    </source>
</reference>
<evidence type="ECO:0000256" key="1">
    <source>
        <dbReference type="ARBA" id="ARBA00023122"/>
    </source>
</evidence>
<gene>
    <name evidence="4" type="ORF">IC006_2677</name>
    <name evidence="5" type="ORF">IC007_2691</name>
</gene>
<feature type="domain" description="CBS" evidence="3">
    <location>
        <begin position="74"/>
        <end position="134"/>
    </location>
</feature>
<keyword evidence="6" id="KW-1185">Reference proteome</keyword>
<dbReference type="PANTHER" id="PTHR43080">
    <property type="entry name" value="CBS DOMAIN-CONTAINING PROTEIN CBSX3, MITOCHONDRIAL"/>
    <property type="match status" value="1"/>
</dbReference>
<dbReference type="SMART" id="SM00116">
    <property type="entry name" value="CBS"/>
    <property type="match status" value="4"/>
</dbReference>
<proteinExistence type="predicted"/>